<evidence type="ECO:0000313" key="1">
    <source>
        <dbReference type="EMBL" id="KAI3730336.1"/>
    </source>
</evidence>
<name>A0ACB9C7R6_9ASTR</name>
<proteinExistence type="predicted"/>
<dbReference type="EMBL" id="CM042038">
    <property type="protein sequence ID" value="KAI3730336.1"/>
    <property type="molecule type" value="Genomic_DNA"/>
</dbReference>
<reference evidence="2" key="1">
    <citation type="journal article" date="2022" name="Mol. Ecol. Resour.">
        <title>The genomes of chicory, endive, great burdock and yacon provide insights into Asteraceae palaeo-polyploidization history and plant inulin production.</title>
        <authorList>
            <person name="Fan W."/>
            <person name="Wang S."/>
            <person name="Wang H."/>
            <person name="Wang A."/>
            <person name="Jiang F."/>
            <person name="Liu H."/>
            <person name="Zhao H."/>
            <person name="Xu D."/>
            <person name="Zhang Y."/>
        </authorList>
    </citation>
    <scope>NUCLEOTIDE SEQUENCE [LARGE SCALE GENOMIC DNA]</scope>
    <source>
        <strain evidence="2">cv. Yunnan</strain>
    </source>
</reference>
<protein>
    <submittedName>
        <fullName evidence="1">Uncharacterized protein</fullName>
    </submittedName>
</protein>
<dbReference type="Proteomes" id="UP001056120">
    <property type="component" value="Linkage Group LG21"/>
</dbReference>
<comment type="caution">
    <text evidence="1">The sequence shown here is derived from an EMBL/GenBank/DDBJ whole genome shotgun (WGS) entry which is preliminary data.</text>
</comment>
<evidence type="ECO:0000313" key="2">
    <source>
        <dbReference type="Proteomes" id="UP001056120"/>
    </source>
</evidence>
<keyword evidence="2" id="KW-1185">Reference proteome</keyword>
<sequence>MICDSLDISHSASTSPLIDHWTNKPTKGKRPRKDRPIVRITQQMSAKPLSINIALPLTKSPYANIQSHQAEP</sequence>
<reference evidence="1 2" key="2">
    <citation type="journal article" date="2022" name="Mol. Ecol. Resour.">
        <title>The genomes of chicory, endive, great burdock and yacon provide insights into Asteraceae paleo-polyploidization history and plant inulin production.</title>
        <authorList>
            <person name="Fan W."/>
            <person name="Wang S."/>
            <person name="Wang H."/>
            <person name="Wang A."/>
            <person name="Jiang F."/>
            <person name="Liu H."/>
            <person name="Zhao H."/>
            <person name="Xu D."/>
            <person name="Zhang Y."/>
        </authorList>
    </citation>
    <scope>NUCLEOTIDE SEQUENCE [LARGE SCALE GENOMIC DNA]</scope>
    <source>
        <strain evidence="2">cv. Yunnan</strain>
        <tissue evidence="1">Leaves</tissue>
    </source>
</reference>
<organism evidence="1 2">
    <name type="scientific">Smallanthus sonchifolius</name>
    <dbReference type="NCBI Taxonomy" id="185202"/>
    <lineage>
        <taxon>Eukaryota</taxon>
        <taxon>Viridiplantae</taxon>
        <taxon>Streptophyta</taxon>
        <taxon>Embryophyta</taxon>
        <taxon>Tracheophyta</taxon>
        <taxon>Spermatophyta</taxon>
        <taxon>Magnoliopsida</taxon>
        <taxon>eudicotyledons</taxon>
        <taxon>Gunneridae</taxon>
        <taxon>Pentapetalae</taxon>
        <taxon>asterids</taxon>
        <taxon>campanulids</taxon>
        <taxon>Asterales</taxon>
        <taxon>Asteraceae</taxon>
        <taxon>Asteroideae</taxon>
        <taxon>Heliantheae alliance</taxon>
        <taxon>Millerieae</taxon>
        <taxon>Smallanthus</taxon>
    </lineage>
</organism>
<gene>
    <name evidence="1" type="ORF">L1987_61506</name>
</gene>
<accession>A0ACB9C7R6</accession>